<feature type="chain" id="PRO_5022203872" evidence="2">
    <location>
        <begin position="25"/>
        <end position="667"/>
    </location>
</feature>
<dbReference type="EMBL" id="VLLB01000003">
    <property type="protein sequence ID" value="TWI66108.1"/>
    <property type="molecule type" value="Genomic_DNA"/>
</dbReference>
<keyword evidence="4" id="KW-0031">Aminopeptidase</keyword>
<keyword evidence="4" id="KW-0645">Protease</keyword>
<dbReference type="PANTHER" id="PTHR42776">
    <property type="entry name" value="SERINE PEPTIDASE S9 FAMILY MEMBER"/>
    <property type="match status" value="1"/>
</dbReference>
<organism evidence="4 5">
    <name type="scientific">Pseudoduganella lurida</name>
    <dbReference type="NCBI Taxonomy" id="1036180"/>
    <lineage>
        <taxon>Bacteria</taxon>
        <taxon>Pseudomonadati</taxon>
        <taxon>Pseudomonadota</taxon>
        <taxon>Betaproteobacteria</taxon>
        <taxon>Burkholderiales</taxon>
        <taxon>Oxalobacteraceae</taxon>
        <taxon>Telluria group</taxon>
        <taxon>Pseudoduganella</taxon>
    </lineage>
</organism>
<comment type="caution">
    <text evidence="4">The sequence shown here is derived from an EMBL/GenBank/DDBJ whole genome shotgun (WGS) entry which is preliminary data.</text>
</comment>
<dbReference type="GO" id="GO:0004177">
    <property type="term" value="F:aminopeptidase activity"/>
    <property type="evidence" value="ECO:0007669"/>
    <property type="project" value="UniProtKB-KW"/>
</dbReference>
<keyword evidence="5" id="KW-1185">Reference proteome</keyword>
<keyword evidence="2" id="KW-0732">Signal</keyword>
<dbReference type="InterPro" id="IPR029058">
    <property type="entry name" value="AB_hydrolase_fold"/>
</dbReference>
<dbReference type="InterPro" id="IPR001375">
    <property type="entry name" value="Peptidase_S9_cat"/>
</dbReference>
<dbReference type="Pfam" id="PF00326">
    <property type="entry name" value="Peptidase_S9"/>
    <property type="match status" value="1"/>
</dbReference>
<gene>
    <name evidence="4" type="ORF">IP91_01919</name>
</gene>
<dbReference type="GO" id="GO:0004252">
    <property type="term" value="F:serine-type endopeptidase activity"/>
    <property type="evidence" value="ECO:0007669"/>
    <property type="project" value="TreeGrafter"/>
</dbReference>
<keyword evidence="1" id="KW-0378">Hydrolase</keyword>
<dbReference type="SUPFAM" id="SSF50969">
    <property type="entry name" value="YVTN repeat-like/Quinoprotein amine dehydrogenase"/>
    <property type="match status" value="1"/>
</dbReference>
<evidence type="ECO:0000313" key="4">
    <source>
        <dbReference type="EMBL" id="TWI66108.1"/>
    </source>
</evidence>
<protein>
    <submittedName>
        <fullName evidence="4">Dipeptidyl aminopeptidase/acylaminoacyl peptidase</fullName>
    </submittedName>
</protein>
<evidence type="ECO:0000256" key="2">
    <source>
        <dbReference type="SAM" id="SignalP"/>
    </source>
</evidence>
<feature type="signal peptide" evidence="2">
    <location>
        <begin position="1"/>
        <end position="24"/>
    </location>
</feature>
<dbReference type="AlphaFoldDB" id="A0A562RAL7"/>
<dbReference type="GO" id="GO:0006508">
    <property type="term" value="P:proteolysis"/>
    <property type="evidence" value="ECO:0007669"/>
    <property type="project" value="InterPro"/>
</dbReference>
<dbReference type="RefSeq" id="WP_229474211.1">
    <property type="nucleotide sequence ID" value="NZ_VLLB01000003.1"/>
</dbReference>
<name>A0A562RAL7_9BURK</name>
<feature type="domain" description="Peptidase S9 prolyl oligopeptidase catalytic" evidence="3">
    <location>
        <begin position="444"/>
        <end position="658"/>
    </location>
</feature>
<evidence type="ECO:0000259" key="3">
    <source>
        <dbReference type="Pfam" id="PF00326"/>
    </source>
</evidence>
<dbReference type="InterPro" id="IPR011044">
    <property type="entry name" value="Quino_amine_DH_bsu"/>
</dbReference>
<accession>A0A562RAL7</accession>
<dbReference type="PANTHER" id="PTHR42776:SF27">
    <property type="entry name" value="DIPEPTIDYL PEPTIDASE FAMILY MEMBER 6"/>
    <property type="match status" value="1"/>
</dbReference>
<sequence>MTPLALLRSLLVCVALLAGSMAIAAPPPVQDFFDNSTFGGALLSPSGQYIAAKVSAPGGRDRLGVVDLATLQVAAVAAFSDADIGNFRWISDERLLFDVTDKDVAHGDVQSAPGLFAVDRDGRNFRQLAQRRNNFITNAAVARMLPWHTYMLPQAGAQDGDTVYVQSAAFESNGSVRSMQLLKLDTRTGRSTGVRQPGDVQRWVLDEKGEPRLALTLEEGKHTIWLLEKDQWRKLTTFDAWIASAGGFTPLAFVGDGTLHVAARHDSDKTAIHTFDLATGKVNPQPWFSVKGYDFSGRLLQANGKLVGVRYQGEVQDTEWFDAENKALQAAVNAKLPGMVNLIELPRRPATPFVLVTTYADIQPAVYFVYNRETGKLNAVGQANARIDAARSGRQEMVRYQARDGLEIPALLTLPHGARRGDKLPMVVLVHGGPWVRGATWGWSADNQFLASRGYAVLEPDFRGSTGYGLKHMQAGMKQWGLAMQDDIADGTRWAIAEGIADPKRICIAGASYGGYATLMGLIRDPDLYRCGIDWVGVTDIRLMYDGGWFNWSDLPAQYIKYGMPQLIGDPEKDADQLKATSPVEQASRLRQPLLMAYGGADKRVPRAHGIRFRDAVAATNKDVEWVEYPEEGHGWKLPKNRFDFWTRVEKFLDRHIGPGSVDRKAE</sequence>
<proteinExistence type="predicted"/>
<evidence type="ECO:0000256" key="1">
    <source>
        <dbReference type="ARBA" id="ARBA00022801"/>
    </source>
</evidence>
<reference evidence="4 5" key="1">
    <citation type="journal article" date="2015" name="Stand. Genomic Sci.">
        <title>Genomic Encyclopedia of Bacterial and Archaeal Type Strains, Phase III: the genomes of soil and plant-associated and newly described type strains.</title>
        <authorList>
            <person name="Whitman W.B."/>
            <person name="Woyke T."/>
            <person name="Klenk H.P."/>
            <person name="Zhou Y."/>
            <person name="Lilburn T.G."/>
            <person name="Beck B.J."/>
            <person name="De Vos P."/>
            <person name="Vandamme P."/>
            <person name="Eisen J.A."/>
            <person name="Garrity G."/>
            <person name="Hugenholtz P."/>
            <person name="Kyrpides N.C."/>
        </authorList>
    </citation>
    <scope>NUCLEOTIDE SEQUENCE [LARGE SCALE GENOMIC DNA]</scope>
    <source>
        <strain evidence="4 5">CGMCC 1.10822</strain>
    </source>
</reference>
<dbReference type="SUPFAM" id="SSF53474">
    <property type="entry name" value="alpha/beta-Hydrolases"/>
    <property type="match status" value="1"/>
</dbReference>
<dbReference type="Proteomes" id="UP000318431">
    <property type="component" value="Unassembled WGS sequence"/>
</dbReference>
<evidence type="ECO:0000313" key="5">
    <source>
        <dbReference type="Proteomes" id="UP000318431"/>
    </source>
</evidence>
<dbReference type="Gene3D" id="3.40.50.1820">
    <property type="entry name" value="alpha/beta hydrolase"/>
    <property type="match status" value="1"/>
</dbReference>